<dbReference type="Pfam" id="PF02390">
    <property type="entry name" value="Methyltransf_4"/>
    <property type="match status" value="1"/>
</dbReference>
<gene>
    <name evidence="7" type="primary">trmB_13</name>
    <name evidence="7" type="ORF">SDC9_47039</name>
</gene>
<sequence length="220" mass="25883">MGKDKLRRFAENETFANMFQMKYEDVKDGFYLKGKWREEFFKNDNPLVLELGCGKGEYTVGLAKQYPDKNFIGIDIKGARMWRGCKTSVNEKINNVAFVRSHVQLVNFYFGEKEVSEIWITFPDPQLKKPNKRLTSPRFLDTYAKVLKDDAIIHLKTDSQELYDYTLNEVLIPQNRRVLVSTNNLYESNIIEDVISIRTFYENIYLSQGKPITYLKFQLQ</sequence>
<evidence type="ECO:0000256" key="5">
    <source>
        <dbReference type="ARBA" id="ARBA00022691"/>
    </source>
</evidence>
<protein>
    <recommendedName>
        <fullName evidence="2">tRNA (guanine(46)-N(7))-methyltransferase</fullName>
        <ecNumber evidence="2">2.1.1.33</ecNumber>
    </recommendedName>
</protein>
<dbReference type="EMBL" id="VSSQ01000754">
    <property type="protein sequence ID" value="MPM00807.1"/>
    <property type="molecule type" value="Genomic_DNA"/>
</dbReference>
<dbReference type="GO" id="GO:0008176">
    <property type="term" value="F:tRNA (guanine(46)-N7)-methyltransferase activity"/>
    <property type="evidence" value="ECO:0007669"/>
    <property type="project" value="UniProtKB-EC"/>
</dbReference>
<dbReference type="CDD" id="cd02440">
    <property type="entry name" value="AdoMet_MTases"/>
    <property type="match status" value="1"/>
</dbReference>
<dbReference type="HAMAP" id="MF_01057">
    <property type="entry name" value="tRNA_methyltr_TrmB"/>
    <property type="match status" value="1"/>
</dbReference>
<dbReference type="AlphaFoldDB" id="A0A644WBB0"/>
<keyword evidence="5" id="KW-0949">S-adenosyl-L-methionine</keyword>
<accession>A0A644WBB0</accession>
<keyword evidence="3 7" id="KW-0489">Methyltransferase</keyword>
<evidence type="ECO:0000256" key="1">
    <source>
        <dbReference type="ARBA" id="ARBA00000142"/>
    </source>
</evidence>
<dbReference type="EC" id="2.1.1.33" evidence="2"/>
<evidence type="ECO:0000313" key="7">
    <source>
        <dbReference type="EMBL" id="MPM00807.1"/>
    </source>
</evidence>
<proteinExistence type="inferred from homology"/>
<organism evidence="7">
    <name type="scientific">bioreactor metagenome</name>
    <dbReference type="NCBI Taxonomy" id="1076179"/>
    <lineage>
        <taxon>unclassified sequences</taxon>
        <taxon>metagenomes</taxon>
        <taxon>ecological metagenomes</taxon>
    </lineage>
</organism>
<dbReference type="InterPro" id="IPR055361">
    <property type="entry name" value="tRNA_methyltr_TrmB_bact"/>
</dbReference>
<evidence type="ECO:0000256" key="3">
    <source>
        <dbReference type="ARBA" id="ARBA00022603"/>
    </source>
</evidence>
<keyword evidence="6" id="KW-0819">tRNA processing</keyword>
<dbReference type="NCBIfam" id="NF001080">
    <property type="entry name" value="PRK00121.2-2"/>
    <property type="match status" value="1"/>
</dbReference>
<dbReference type="PANTHER" id="PTHR23417">
    <property type="entry name" value="3-DEOXY-D-MANNO-OCTULOSONIC-ACID TRANSFERASE/TRNA GUANINE-N 7 - -METHYLTRANSFERASE"/>
    <property type="match status" value="1"/>
</dbReference>
<keyword evidence="4 7" id="KW-0808">Transferase</keyword>
<dbReference type="GO" id="GO:0043527">
    <property type="term" value="C:tRNA methyltransferase complex"/>
    <property type="evidence" value="ECO:0007669"/>
    <property type="project" value="TreeGrafter"/>
</dbReference>
<dbReference type="InterPro" id="IPR003358">
    <property type="entry name" value="tRNA_(Gua-N-7)_MeTrfase_Trmb"/>
</dbReference>
<comment type="caution">
    <text evidence="7">The sequence shown here is derived from an EMBL/GenBank/DDBJ whole genome shotgun (WGS) entry which is preliminary data.</text>
</comment>
<comment type="catalytic activity">
    <reaction evidence="1">
        <text>guanosine(46) in tRNA + S-adenosyl-L-methionine = N(7)-methylguanosine(46) in tRNA + S-adenosyl-L-homocysteine</text>
        <dbReference type="Rhea" id="RHEA:42708"/>
        <dbReference type="Rhea" id="RHEA-COMP:10188"/>
        <dbReference type="Rhea" id="RHEA-COMP:10189"/>
        <dbReference type="ChEBI" id="CHEBI:57856"/>
        <dbReference type="ChEBI" id="CHEBI:59789"/>
        <dbReference type="ChEBI" id="CHEBI:74269"/>
        <dbReference type="ChEBI" id="CHEBI:74480"/>
        <dbReference type="EC" id="2.1.1.33"/>
    </reaction>
</comment>
<evidence type="ECO:0000256" key="2">
    <source>
        <dbReference type="ARBA" id="ARBA00011977"/>
    </source>
</evidence>
<dbReference type="Gene3D" id="3.40.50.150">
    <property type="entry name" value="Vaccinia Virus protein VP39"/>
    <property type="match status" value="1"/>
</dbReference>
<evidence type="ECO:0000256" key="4">
    <source>
        <dbReference type="ARBA" id="ARBA00022679"/>
    </source>
</evidence>
<dbReference type="PROSITE" id="PS51625">
    <property type="entry name" value="SAM_MT_TRMB"/>
    <property type="match status" value="1"/>
</dbReference>
<dbReference type="PANTHER" id="PTHR23417:SF14">
    <property type="entry name" value="PENTACOTRIPEPTIDE-REPEAT REGION OF PRORP DOMAIN-CONTAINING PROTEIN"/>
    <property type="match status" value="1"/>
</dbReference>
<reference evidence="7" key="1">
    <citation type="submission" date="2019-08" db="EMBL/GenBank/DDBJ databases">
        <authorList>
            <person name="Kucharzyk K."/>
            <person name="Murdoch R.W."/>
            <person name="Higgins S."/>
            <person name="Loffler F."/>
        </authorList>
    </citation>
    <scope>NUCLEOTIDE SEQUENCE</scope>
</reference>
<dbReference type="InterPro" id="IPR029063">
    <property type="entry name" value="SAM-dependent_MTases_sf"/>
</dbReference>
<name>A0A644WBB0_9ZZZZ</name>
<dbReference type="SUPFAM" id="SSF53335">
    <property type="entry name" value="S-adenosyl-L-methionine-dependent methyltransferases"/>
    <property type="match status" value="1"/>
</dbReference>
<evidence type="ECO:0000256" key="6">
    <source>
        <dbReference type="ARBA" id="ARBA00022694"/>
    </source>
</evidence>